<proteinExistence type="predicted"/>
<name>A0A6I3S118_9BURK</name>
<dbReference type="Gene3D" id="2.10.109.10">
    <property type="entry name" value="Umud Fragment, subunit A"/>
    <property type="match status" value="1"/>
</dbReference>
<dbReference type="EMBL" id="WNCL01000021">
    <property type="protein sequence ID" value="MTU43534.1"/>
    <property type="molecule type" value="Genomic_DNA"/>
</dbReference>
<dbReference type="GO" id="GO:0006465">
    <property type="term" value="P:signal peptide processing"/>
    <property type="evidence" value="ECO:0007669"/>
    <property type="project" value="InterPro"/>
</dbReference>
<dbReference type="InterPro" id="IPR036286">
    <property type="entry name" value="LexA/Signal_pep-like_sf"/>
</dbReference>
<dbReference type="AlphaFoldDB" id="A0A6I3S118"/>
<evidence type="ECO:0000259" key="1">
    <source>
        <dbReference type="Pfam" id="PF10502"/>
    </source>
</evidence>
<accession>A0A6I3S118</accession>
<comment type="caution">
    <text evidence="2">The sequence shown here is derived from an EMBL/GenBank/DDBJ whole genome shotgun (WGS) entry which is preliminary data.</text>
</comment>
<evidence type="ECO:0000313" key="2">
    <source>
        <dbReference type="EMBL" id="MTU43534.1"/>
    </source>
</evidence>
<dbReference type="InterPro" id="IPR019533">
    <property type="entry name" value="Peptidase_S26"/>
</dbReference>
<dbReference type="Pfam" id="PF10502">
    <property type="entry name" value="Peptidase_S26"/>
    <property type="match status" value="1"/>
</dbReference>
<dbReference type="GO" id="GO:0004252">
    <property type="term" value="F:serine-type endopeptidase activity"/>
    <property type="evidence" value="ECO:0007669"/>
    <property type="project" value="InterPro"/>
</dbReference>
<protein>
    <submittedName>
        <fullName evidence="2">Peptidase</fullName>
    </submittedName>
</protein>
<organism evidence="2 3">
    <name type="scientific">Parasutterella excrementihominis</name>
    <dbReference type="NCBI Taxonomy" id="487175"/>
    <lineage>
        <taxon>Bacteria</taxon>
        <taxon>Pseudomonadati</taxon>
        <taxon>Pseudomonadota</taxon>
        <taxon>Betaproteobacteria</taxon>
        <taxon>Burkholderiales</taxon>
        <taxon>Sutterellaceae</taxon>
        <taxon>Parasutterella</taxon>
    </lineage>
</organism>
<dbReference type="Proteomes" id="UP000462362">
    <property type="component" value="Unassembled WGS sequence"/>
</dbReference>
<dbReference type="RefSeq" id="WP_155165356.1">
    <property type="nucleotide sequence ID" value="NZ_CANTID010000004.1"/>
</dbReference>
<evidence type="ECO:0000313" key="3">
    <source>
        <dbReference type="Proteomes" id="UP000462362"/>
    </source>
</evidence>
<gene>
    <name evidence="2" type="ORF">GMD42_07835</name>
</gene>
<dbReference type="SUPFAM" id="SSF51306">
    <property type="entry name" value="LexA/Signal peptidase"/>
    <property type="match status" value="1"/>
</dbReference>
<feature type="domain" description="Peptidase S26" evidence="1">
    <location>
        <begin position="25"/>
        <end position="168"/>
    </location>
</feature>
<reference evidence="2 3" key="1">
    <citation type="journal article" date="2019" name="Nat. Med.">
        <title>A library of human gut bacterial isolates paired with longitudinal multiomics data enables mechanistic microbiome research.</title>
        <authorList>
            <person name="Poyet M."/>
            <person name="Groussin M."/>
            <person name="Gibbons S.M."/>
            <person name="Avila-Pacheco J."/>
            <person name="Jiang X."/>
            <person name="Kearney S.M."/>
            <person name="Perrotta A.R."/>
            <person name="Berdy B."/>
            <person name="Zhao S."/>
            <person name="Lieberman T.D."/>
            <person name="Swanson P.K."/>
            <person name="Smith M."/>
            <person name="Roesemann S."/>
            <person name="Alexander J.E."/>
            <person name="Rich S.A."/>
            <person name="Livny J."/>
            <person name="Vlamakis H."/>
            <person name="Clish C."/>
            <person name="Bullock K."/>
            <person name="Deik A."/>
            <person name="Scott J."/>
            <person name="Pierce K.A."/>
            <person name="Xavier R.J."/>
            <person name="Alm E.J."/>
        </authorList>
    </citation>
    <scope>NUCLEOTIDE SEQUENCE [LARGE SCALE GENOMIC DNA]</scope>
    <source>
        <strain evidence="2 3">BIOML-A2</strain>
    </source>
</reference>
<sequence>MSRMKAHPRVFWHRLKDHIRRFGWIWLAVFLILSLVNHRWHLALNRSHSLPFKLFAIERGQKEIKVGDYVAFEPKPSAVGGYRLTFIKEVVCGPGQTLTRENRTFYCDGKELTTAKERALNGNPLEATQPQVLGEDQYFVLGTHKDSYDSRYEAFGLIDRCRFSGKAHPLF</sequence>